<feature type="transmembrane region" description="Helical" evidence="1">
    <location>
        <begin position="257"/>
        <end position="277"/>
    </location>
</feature>
<name>G2GDD5_9ACTN</name>
<dbReference type="EMBL" id="AGBF01000054">
    <property type="protein sequence ID" value="EGX58467.1"/>
    <property type="molecule type" value="Genomic_DNA"/>
</dbReference>
<feature type="transmembrane region" description="Helical" evidence="1">
    <location>
        <begin position="184"/>
        <end position="204"/>
    </location>
</feature>
<feature type="transmembrane region" description="Helical" evidence="1">
    <location>
        <begin position="60"/>
        <end position="78"/>
    </location>
</feature>
<feature type="transmembrane region" description="Helical" evidence="1">
    <location>
        <begin position="289"/>
        <end position="307"/>
    </location>
</feature>
<dbReference type="AlphaFoldDB" id="G2GDD5"/>
<dbReference type="GO" id="GO:0022857">
    <property type="term" value="F:transmembrane transporter activity"/>
    <property type="evidence" value="ECO:0007669"/>
    <property type="project" value="InterPro"/>
</dbReference>
<keyword evidence="1" id="KW-0472">Membrane</keyword>
<dbReference type="PANTHER" id="PTHR23542:SF1">
    <property type="entry name" value="MAJOR FACILITATOR SUPERFAMILY (MFS) PROFILE DOMAIN-CONTAINING PROTEIN"/>
    <property type="match status" value="1"/>
</dbReference>
<keyword evidence="1" id="KW-1133">Transmembrane helix</keyword>
<dbReference type="PANTHER" id="PTHR23542">
    <property type="match status" value="1"/>
</dbReference>
<keyword evidence="1 2" id="KW-0812">Transmembrane</keyword>
<proteinExistence type="predicted"/>
<evidence type="ECO:0000313" key="3">
    <source>
        <dbReference type="Proteomes" id="UP000004217"/>
    </source>
</evidence>
<feature type="transmembrane region" description="Helical" evidence="1">
    <location>
        <begin position="229"/>
        <end position="251"/>
    </location>
</feature>
<feature type="transmembrane region" description="Helical" evidence="1">
    <location>
        <begin position="25"/>
        <end position="48"/>
    </location>
</feature>
<dbReference type="Gene3D" id="1.20.1250.20">
    <property type="entry name" value="MFS general substrate transporter like domains"/>
    <property type="match status" value="1"/>
</dbReference>
<dbReference type="Proteomes" id="UP000004217">
    <property type="component" value="Unassembled WGS sequence"/>
</dbReference>
<dbReference type="SUPFAM" id="SSF103473">
    <property type="entry name" value="MFS general substrate transporter"/>
    <property type="match status" value="1"/>
</dbReference>
<feature type="transmembrane region" description="Helical" evidence="1">
    <location>
        <begin position="313"/>
        <end position="336"/>
    </location>
</feature>
<feature type="transmembrane region" description="Helical" evidence="1">
    <location>
        <begin position="158"/>
        <end position="178"/>
    </location>
</feature>
<feature type="transmembrane region" description="Helical" evidence="1">
    <location>
        <begin position="374"/>
        <end position="393"/>
    </location>
</feature>
<organism evidence="2 3">
    <name type="scientific">Streptomyces zinciresistens K42</name>
    <dbReference type="NCBI Taxonomy" id="700597"/>
    <lineage>
        <taxon>Bacteria</taxon>
        <taxon>Bacillati</taxon>
        <taxon>Actinomycetota</taxon>
        <taxon>Actinomycetes</taxon>
        <taxon>Kitasatosporales</taxon>
        <taxon>Streptomycetaceae</taxon>
        <taxon>Streptomyces</taxon>
    </lineage>
</organism>
<accession>G2GDD5</accession>
<protein>
    <submittedName>
        <fullName evidence="2">Transmembrane transport protein</fullName>
    </submittedName>
</protein>
<gene>
    <name evidence="2" type="ORF">SZN_17562</name>
</gene>
<dbReference type="RefSeq" id="WP_007496736.1">
    <property type="nucleotide sequence ID" value="NZ_AGBF01000054.1"/>
</dbReference>
<sequence>MTTGTTTERPPALNGYRHLLTAPHILRLLTGAVVGHLPVAMAPIALLLVVRADGGSVRQAGLLAAAYGVSAALGQPWWGRMLDRHGPMPTLLGTALASTAAFTVLAVLDTVDHPLAAALLAVTAGGATPPTEAALRVVWGDVTASDAQLRAALSLDACAQEVVFIVGPLLVLAVDAITEAQVTLAAAAVLGLAGTAILATAAPTRRWQPAPARRTDVLGPLRAPGTRTLAIALLGAGVALGAINVVALALAEEHRAPALSTLMPAALAVGSLTGGLVYGKRRWPGTPSAHLRATTLGLLVGLLPLLFQPSAPAAVVVAVLPGLFLAPLLVSVFSSLDDLAPHGTLGEASAWMVACLGLGQAGGTALASSAAGPLPSISTALAGAAAAWVTLAMRRSSLTPLTPHPSRVIRRGPRETAPLR</sequence>
<dbReference type="PATRIC" id="fig|700597.3.peg.3443"/>
<keyword evidence="3" id="KW-1185">Reference proteome</keyword>
<dbReference type="InterPro" id="IPR036259">
    <property type="entry name" value="MFS_trans_sf"/>
</dbReference>
<feature type="transmembrane region" description="Helical" evidence="1">
    <location>
        <begin position="90"/>
        <end position="108"/>
    </location>
</feature>
<evidence type="ECO:0000313" key="2">
    <source>
        <dbReference type="EMBL" id="EGX58467.1"/>
    </source>
</evidence>
<dbReference type="Pfam" id="PF07690">
    <property type="entry name" value="MFS_1"/>
    <property type="match status" value="1"/>
</dbReference>
<reference evidence="2 3" key="1">
    <citation type="submission" date="2011-08" db="EMBL/GenBank/DDBJ databases">
        <authorList>
            <person name="Lin Y."/>
            <person name="Hao X."/>
            <person name="Johnstone L."/>
            <person name="Miller S.J."/>
            <person name="Wei G."/>
            <person name="Rensing C."/>
        </authorList>
    </citation>
    <scope>NUCLEOTIDE SEQUENCE [LARGE SCALE GENOMIC DNA]</scope>
    <source>
        <strain evidence="2 3">K42</strain>
    </source>
</reference>
<evidence type="ECO:0000256" key="1">
    <source>
        <dbReference type="SAM" id="Phobius"/>
    </source>
</evidence>
<dbReference type="OrthoDB" id="5243516at2"/>
<dbReference type="InterPro" id="IPR011701">
    <property type="entry name" value="MFS"/>
</dbReference>
<comment type="caution">
    <text evidence="2">The sequence shown here is derived from an EMBL/GenBank/DDBJ whole genome shotgun (WGS) entry which is preliminary data.</text>
</comment>